<dbReference type="GO" id="GO:0008270">
    <property type="term" value="F:zinc ion binding"/>
    <property type="evidence" value="ECO:0007669"/>
    <property type="project" value="InterPro"/>
</dbReference>
<dbReference type="PANTHER" id="PTHR38111">
    <property type="entry name" value="ZN(2)-C6 FUNGAL-TYPE DOMAIN-CONTAINING PROTEIN-RELATED"/>
    <property type="match status" value="1"/>
</dbReference>
<keyword evidence="2" id="KW-1185">Reference proteome</keyword>
<dbReference type="AlphaFoldDB" id="E5A8X5"/>
<evidence type="ECO:0008006" key="3">
    <source>
        <dbReference type="Google" id="ProtNLM"/>
    </source>
</evidence>
<dbReference type="SUPFAM" id="SSF57701">
    <property type="entry name" value="Zn2/Cys6 DNA-binding domain"/>
    <property type="match status" value="1"/>
</dbReference>
<dbReference type="OMA" id="WHPLDSL"/>
<accession>E5A8X5</accession>
<dbReference type="InterPro" id="IPR053178">
    <property type="entry name" value="Osmoadaptation_assoc"/>
</dbReference>
<dbReference type="GO" id="GO:0000981">
    <property type="term" value="F:DNA-binding transcription factor activity, RNA polymerase II-specific"/>
    <property type="evidence" value="ECO:0007669"/>
    <property type="project" value="InterPro"/>
</dbReference>
<reference evidence="2" key="1">
    <citation type="journal article" date="2011" name="Nat. Commun.">
        <title>Effector diversification within compartments of the Leptosphaeria maculans genome affected by Repeat-Induced Point mutations.</title>
        <authorList>
            <person name="Rouxel T."/>
            <person name="Grandaubert J."/>
            <person name="Hane J.K."/>
            <person name="Hoede C."/>
            <person name="van de Wouw A.P."/>
            <person name="Couloux A."/>
            <person name="Dominguez V."/>
            <person name="Anthouard V."/>
            <person name="Bally P."/>
            <person name="Bourras S."/>
            <person name="Cozijnsen A.J."/>
            <person name="Ciuffetti L.M."/>
            <person name="Degrave A."/>
            <person name="Dilmaghani A."/>
            <person name="Duret L."/>
            <person name="Fudal I."/>
            <person name="Goodwin S.B."/>
            <person name="Gout L."/>
            <person name="Glaser N."/>
            <person name="Linglin J."/>
            <person name="Kema G.H.J."/>
            <person name="Lapalu N."/>
            <person name="Lawrence C.B."/>
            <person name="May K."/>
            <person name="Meyer M."/>
            <person name="Ollivier B."/>
            <person name="Poulain J."/>
            <person name="Schoch C.L."/>
            <person name="Simon A."/>
            <person name="Spatafora J.W."/>
            <person name="Stachowiak A."/>
            <person name="Turgeon B.G."/>
            <person name="Tyler B.M."/>
            <person name="Vincent D."/>
            <person name="Weissenbach J."/>
            <person name="Amselem J."/>
            <person name="Quesneville H."/>
            <person name="Oliver R.P."/>
            <person name="Wincker P."/>
            <person name="Balesdent M.-H."/>
            <person name="Howlett B.J."/>
        </authorList>
    </citation>
    <scope>NUCLEOTIDE SEQUENCE [LARGE SCALE GENOMIC DNA]</scope>
    <source>
        <strain evidence="2">JN3 / isolate v23.1.3 / race Av1-4-5-6-7-8</strain>
    </source>
</reference>
<dbReference type="Pfam" id="PF11951">
    <property type="entry name" value="Fungal_trans_2"/>
    <property type="match status" value="2"/>
</dbReference>
<dbReference type="EMBL" id="FP929137">
    <property type="protein sequence ID" value="CBY00070.1"/>
    <property type="molecule type" value="Genomic_DNA"/>
</dbReference>
<dbReference type="InParanoid" id="E5A8X5"/>
<evidence type="ECO:0000313" key="2">
    <source>
        <dbReference type="Proteomes" id="UP000002668"/>
    </source>
</evidence>
<dbReference type="eggNOG" id="ENOG502S0PW">
    <property type="taxonomic scope" value="Eukaryota"/>
</dbReference>
<dbReference type="PANTHER" id="PTHR38111:SF2">
    <property type="entry name" value="FINGER DOMAIN PROTEIN, PUTATIVE (AFU_ORTHOLOGUE AFUA_1G01560)-RELATED"/>
    <property type="match status" value="1"/>
</dbReference>
<dbReference type="VEuPathDB" id="FungiDB:LEMA_P076590.1"/>
<evidence type="ECO:0000313" key="1">
    <source>
        <dbReference type="EMBL" id="CBY00070.1"/>
    </source>
</evidence>
<proteinExistence type="predicted"/>
<dbReference type="Proteomes" id="UP000002668">
    <property type="component" value="Genome"/>
</dbReference>
<dbReference type="InterPro" id="IPR021858">
    <property type="entry name" value="Fun_TF"/>
</dbReference>
<gene>
    <name evidence="1" type="ORF">LEMA_P076590.1</name>
</gene>
<dbReference type="HOGENOM" id="CLU_044233_0_0_1"/>
<organism evidence="2">
    <name type="scientific">Leptosphaeria maculans (strain JN3 / isolate v23.1.3 / race Av1-4-5-6-7-8)</name>
    <name type="common">Blackleg fungus</name>
    <name type="synonym">Phoma lingam</name>
    <dbReference type="NCBI Taxonomy" id="985895"/>
    <lineage>
        <taxon>Eukaryota</taxon>
        <taxon>Fungi</taxon>
        <taxon>Dikarya</taxon>
        <taxon>Ascomycota</taxon>
        <taxon>Pezizomycotina</taxon>
        <taxon>Dothideomycetes</taxon>
        <taxon>Pleosporomycetidae</taxon>
        <taxon>Pleosporales</taxon>
        <taxon>Pleosporineae</taxon>
        <taxon>Leptosphaeriaceae</taxon>
        <taxon>Plenodomus</taxon>
        <taxon>Plenodomus lingam/Leptosphaeria maculans species complex</taxon>
    </lineage>
</organism>
<dbReference type="OrthoDB" id="194358at2759"/>
<sequence length="485" mass="54323">MPVLVGPYDGRKARRKRCNACVKRQIKCHGGVPCAYCQRTSQACVMRSRSIQPGVVFVGQSSDEDSSTSVVSAVRRTASARLPKQIPAQRTACYLPYFFTQFLPSNTFTAEKFVVNDDLLVMVQESAGLRDAVDAVAALHAKKRGYLTCSEQMETVNAEALQTYMRSVHSVQEKISAGSFMHDRSALWTTFLLGLFEVCELMHDATGTNWLAHFLHGTSTLLRIQRPQTLTYSDAQSIQRRTFFLATRIFEISRSLIFSSPTFLSSPEWTTALANFWANEGATLWHPKEALFDILPLIADLSMRGLGFCKGAAGISFEERSLRIEELGLEGFQMRASLQEWWFVASAWENEFGDCFSPHSNLKKPDKELLTGYIYYHAISIYLSGTYDYHPHWTPSSAPILSQSTIEWHVAEILATSHTLLDLGVAGILLFFPLRVAGARATDMQSKTTILDLLQAISDRGYAVAEAIRTDLFEVWSSKSNDEEE</sequence>
<name>E5A8X5_LEPMJ</name>
<protein>
    <recommendedName>
        <fullName evidence="3">Zn(2)-C6 fungal-type domain-containing protein</fullName>
    </recommendedName>
</protein>
<dbReference type="InterPro" id="IPR036864">
    <property type="entry name" value="Zn2-C6_fun-type_DNA-bd_sf"/>
</dbReference>
<dbReference type="Gene3D" id="4.10.240.10">
    <property type="entry name" value="Zn(2)-C6 fungal-type DNA-binding domain"/>
    <property type="match status" value="1"/>
</dbReference>